<proteinExistence type="inferred from homology"/>
<reference evidence="20 22" key="1">
    <citation type="journal article" date="2014" name="Curr. Biol.">
        <title>The genome of the clonal raider ant Cerapachys biroi.</title>
        <authorList>
            <person name="Oxley P.R."/>
            <person name="Ji L."/>
            <person name="Fetter-Pruneda I."/>
            <person name="McKenzie S.K."/>
            <person name="Li C."/>
            <person name="Hu H."/>
            <person name="Zhang G."/>
            <person name="Kronauer D.J."/>
        </authorList>
    </citation>
    <scope>NUCLEOTIDE SEQUENCE [LARGE SCALE GENOMIC DNA]</scope>
</reference>
<evidence type="ECO:0000256" key="1">
    <source>
        <dbReference type="ARBA" id="ARBA00004273"/>
    </source>
</evidence>
<evidence type="ECO:0000256" key="2">
    <source>
        <dbReference type="ARBA" id="ARBA00004305"/>
    </source>
</evidence>
<dbReference type="STRING" id="2015173.A0A026WPW1"/>
<feature type="binding site" evidence="19">
    <location>
        <position position="178"/>
    </location>
    <ligand>
        <name>Mg(2+)</name>
        <dbReference type="ChEBI" id="CHEBI:18420"/>
        <label>1</label>
    </ligand>
</feature>
<dbReference type="EMBL" id="KK107135">
    <property type="protein sequence ID" value="EZA58018.1"/>
    <property type="molecule type" value="Genomic_DNA"/>
</dbReference>
<comment type="similarity">
    <text evidence="5 17">Belongs to the folylpolyglutamate synthase family.</text>
</comment>
<dbReference type="InterPro" id="IPR018109">
    <property type="entry name" value="Folylpolyglutamate_synth_CS"/>
</dbReference>
<evidence type="ECO:0000256" key="16">
    <source>
        <dbReference type="ARBA" id="ARBA00047493"/>
    </source>
</evidence>
<dbReference type="PROSITE" id="PS01012">
    <property type="entry name" value="FOLYLPOLYGLU_SYNT_2"/>
    <property type="match status" value="1"/>
</dbReference>
<keyword evidence="6" id="KW-0963">Cytoplasm</keyword>
<feature type="binding site" evidence="19">
    <location>
        <position position="206"/>
    </location>
    <ligand>
        <name>Mg(2+)</name>
        <dbReference type="ChEBI" id="CHEBI:18420"/>
        <label>1</label>
    </ligand>
</feature>
<comment type="pathway">
    <text evidence="4 17">Cofactor biosynthesis; tetrahydrofolylpolyglutamate biosynthesis.</text>
</comment>
<evidence type="ECO:0000313" key="20">
    <source>
        <dbReference type="EMBL" id="EZA58018.1"/>
    </source>
</evidence>
<dbReference type="GO" id="GO:0006730">
    <property type="term" value="P:one-carbon metabolic process"/>
    <property type="evidence" value="ECO:0007669"/>
    <property type="project" value="UniProtKB-KW"/>
</dbReference>
<dbReference type="Proteomes" id="UP000053097">
    <property type="component" value="Unassembled WGS sequence"/>
</dbReference>
<protein>
    <recommendedName>
        <fullName evidence="17">Folylpolyglutamate synthase</fullName>
        <ecNumber evidence="17">6.3.2.17</ecNumber>
    </recommendedName>
    <alternativeName>
        <fullName evidence="17">Folylpoly-gamma-glutamate synthetase</fullName>
    </alternativeName>
    <alternativeName>
        <fullName evidence="17">Tetrahydrofolylpolyglutamate synthase</fullName>
    </alternativeName>
</protein>
<evidence type="ECO:0000256" key="18">
    <source>
        <dbReference type="PIRSR" id="PIRSR038895-1"/>
    </source>
</evidence>
<dbReference type="GO" id="GO:0005524">
    <property type="term" value="F:ATP binding"/>
    <property type="evidence" value="ECO:0007669"/>
    <property type="project" value="UniProtKB-KW"/>
</dbReference>
<dbReference type="GO" id="GO:0005759">
    <property type="term" value="C:mitochondrial matrix"/>
    <property type="evidence" value="ECO:0007669"/>
    <property type="project" value="UniProtKB-SubCell"/>
</dbReference>
<dbReference type="EC" id="6.3.2.17" evidence="17"/>
<dbReference type="InterPro" id="IPR036565">
    <property type="entry name" value="Mur-like_cat_sf"/>
</dbReference>
<keyword evidence="8 17" id="KW-0436">Ligase</keyword>
<keyword evidence="22" id="KW-1185">Reference proteome</keyword>
<comment type="function">
    <text evidence="17">Catalyzes conversion of folates to polyglutamate derivatives allowing concentration of folate compounds in the cell and the intracellular retention of these cofactors, which are important substrates for most of the folate-dependent enzymes that are involved in one-carbon transfer reactions involved in purine, pyrimidine and amino acid synthesis.</text>
</comment>
<feature type="binding site" evidence="18">
    <location>
        <position position="359"/>
    </location>
    <ligand>
        <name>ATP</name>
        <dbReference type="ChEBI" id="CHEBI:30616"/>
    </ligand>
</feature>
<dbReference type="SUPFAM" id="SSF53623">
    <property type="entry name" value="MurD-like peptide ligases, catalytic domain"/>
    <property type="match status" value="1"/>
</dbReference>
<dbReference type="OMA" id="ESLDCCM"/>
<dbReference type="Gene3D" id="3.90.190.20">
    <property type="entry name" value="Mur ligase, C-terminal domain"/>
    <property type="match status" value="1"/>
</dbReference>
<gene>
    <name evidence="21" type="ORF">DMN91_006055</name>
    <name evidence="20" type="ORF">X777_01399</name>
</gene>
<keyword evidence="7 17" id="KW-0554">One-carbon metabolism</keyword>
<comment type="cofactor">
    <cofactor evidence="17">
        <name>a monovalent cation</name>
        <dbReference type="ChEBI" id="CHEBI:60242"/>
    </cofactor>
    <text evidence="17">A monovalent cation.</text>
</comment>
<evidence type="ECO:0000256" key="8">
    <source>
        <dbReference type="ARBA" id="ARBA00022598"/>
    </source>
</evidence>
<reference evidence="21" key="3">
    <citation type="submission" date="2018-07" db="EMBL/GenBank/DDBJ databases">
        <authorList>
            <person name="Mckenzie S.K."/>
            <person name="Kronauer D.J.C."/>
        </authorList>
    </citation>
    <scope>NUCLEOTIDE SEQUENCE</scope>
    <source>
        <strain evidence="21">Clonal line C1</strain>
    </source>
</reference>
<dbReference type="UniPathway" id="UPA00850"/>
<keyword evidence="10 18" id="KW-0547">Nucleotide-binding</keyword>
<evidence type="ECO:0000256" key="12">
    <source>
        <dbReference type="ARBA" id="ARBA00022840"/>
    </source>
</evidence>
<evidence type="ECO:0000256" key="11">
    <source>
        <dbReference type="ARBA" id="ARBA00022792"/>
    </source>
</evidence>
<evidence type="ECO:0000256" key="14">
    <source>
        <dbReference type="ARBA" id="ARBA00023128"/>
    </source>
</evidence>
<keyword evidence="12 18" id="KW-0067">ATP-binding</keyword>
<feature type="binding site" evidence="18">
    <location>
        <position position="345"/>
    </location>
    <ligand>
        <name>ATP</name>
        <dbReference type="ChEBI" id="CHEBI:30616"/>
    </ligand>
</feature>
<keyword evidence="14" id="KW-0496">Mitochondrion</keyword>
<dbReference type="InterPro" id="IPR036615">
    <property type="entry name" value="Mur_ligase_C_dom_sf"/>
</dbReference>
<dbReference type="InterPro" id="IPR001645">
    <property type="entry name" value="Folylpolyglutamate_synth"/>
</dbReference>
<sequence length="502" mass="55792">MFTLLRKMTHNGFLNRSVHTDGSYEDAVKALCLTLQSNADYLQAAKKHPNDPEKLKETEKYLLRSGVTLEQLDGLSVIHVAGTKGKGSTCAYTEAILRQHGFSTGFFSSPHLVSVRERIRLNGAPISQLHFARCFWNVYRSLYQQREHESDMPTYFKFLTLLTFHVFLEANVDVAIIEVGIGGELDCTNILRNPACVGVTSLGLDHTSLLGNTLQEIAYQKSGIFKPHAMAFTVPQPESAMCVLRKRAVEKQCRSLRVVPAVLNRKWNDVLSSAGANFSGMQQQNASLAVNMALAWMNSWSDKSSSIALDKFANNFLQNDTDDLSRVISLDKIALALASCKWPGRVQILRTSIADFYLDGAHTVESVVNCASWFKRASRRASRKFLIFNTTGDRNSSELLKPLRSLDFEKAYFVPNCAGITSIEDLTNHAAINEQRKRCEKHCELWGKDSVLKSSITEALFDVRTCASATSDKVEILVTGSLHLVGALLTVLDPNLTMTSDL</sequence>
<evidence type="ECO:0000256" key="17">
    <source>
        <dbReference type="PIRNR" id="PIRNR038895"/>
    </source>
</evidence>
<dbReference type="InterPro" id="IPR023600">
    <property type="entry name" value="Folylpolyglutamate_synth_euk"/>
</dbReference>
<accession>A0A026WPW1</accession>
<dbReference type="Gene3D" id="3.40.1190.10">
    <property type="entry name" value="Mur-like, catalytic domain"/>
    <property type="match status" value="1"/>
</dbReference>
<keyword evidence="9 19" id="KW-0479">Metal-binding</keyword>
<dbReference type="GO" id="GO:0005829">
    <property type="term" value="C:cytosol"/>
    <property type="evidence" value="ECO:0007669"/>
    <property type="project" value="TreeGrafter"/>
</dbReference>
<evidence type="ECO:0000256" key="4">
    <source>
        <dbReference type="ARBA" id="ARBA00005150"/>
    </source>
</evidence>
<dbReference type="OrthoDB" id="5212574at2759"/>
<name>A0A026WPW1_OOCBI</name>
<evidence type="ECO:0000256" key="15">
    <source>
        <dbReference type="ARBA" id="ARBA00023136"/>
    </source>
</evidence>
<evidence type="ECO:0000313" key="21">
    <source>
        <dbReference type="EMBL" id="RLU21679.1"/>
    </source>
</evidence>
<evidence type="ECO:0000256" key="5">
    <source>
        <dbReference type="ARBA" id="ARBA00008276"/>
    </source>
</evidence>
<dbReference type="EMBL" id="QOIP01000006">
    <property type="protein sequence ID" value="RLU21679.1"/>
    <property type="molecule type" value="Genomic_DNA"/>
</dbReference>
<dbReference type="NCBIfam" id="TIGR01499">
    <property type="entry name" value="folC"/>
    <property type="match status" value="1"/>
</dbReference>
<evidence type="ECO:0000256" key="9">
    <source>
        <dbReference type="ARBA" id="ARBA00022723"/>
    </source>
</evidence>
<dbReference type="PIRSF" id="PIRSF038895">
    <property type="entry name" value="FPGS"/>
    <property type="match status" value="1"/>
</dbReference>
<evidence type="ECO:0000256" key="6">
    <source>
        <dbReference type="ARBA" id="ARBA00022490"/>
    </source>
</evidence>
<feature type="binding site" evidence="19">
    <location>
        <position position="109"/>
    </location>
    <ligand>
        <name>Mg(2+)</name>
        <dbReference type="ChEBI" id="CHEBI:18420"/>
        <label>1</label>
    </ligand>
</feature>
<evidence type="ECO:0000256" key="3">
    <source>
        <dbReference type="ARBA" id="ARBA00004496"/>
    </source>
</evidence>
<organism evidence="20 22">
    <name type="scientific">Ooceraea biroi</name>
    <name type="common">Clonal raider ant</name>
    <name type="synonym">Cerapachys biroi</name>
    <dbReference type="NCBI Taxonomy" id="2015173"/>
    <lineage>
        <taxon>Eukaryota</taxon>
        <taxon>Metazoa</taxon>
        <taxon>Ecdysozoa</taxon>
        <taxon>Arthropoda</taxon>
        <taxon>Hexapoda</taxon>
        <taxon>Insecta</taxon>
        <taxon>Pterygota</taxon>
        <taxon>Neoptera</taxon>
        <taxon>Endopterygota</taxon>
        <taxon>Hymenoptera</taxon>
        <taxon>Apocrita</taxon>
        <taxon>Aculeata</taxon>
        <taxon>Formicoidea</taxon>
        <taxon>Formicidae</taxon>
        <taxon>Dorylinae</taxon>
        <taxon>Ooceraea</taxon>
    </lineage>
</organism>
<keyword evidence="15" id="KW-0472">Membrane</keyword>
<dbReference type="SUPFAM" id="SSF53244">
    <property type="entry name" value="MurD-like peptide ligases, peptide-binding domain"/>
    <property type="match status" value="1"/>
</dbReference>
<dbReference type="GO" id="GO:0005743">
    <property type="term" value="C:mitochondrial inner membrane"/>
    <property type="evidence" value="ECO:0007669"/>
    <property type="project" value="UniProtKB-SubCell"/>
</dbReference>
<reference evidence="21" key="2">
    <citation type="journal article" date="2018" name="Genome Res.">
        <title>The genomic architecture and molecular evolution of ant odorant receptors.</title>
        <authorList>
            <person name="McKenzie S.K."/>
            <person name="Kronauer D.J.C."/>
        </authorList>
    </citation>
    <scope>NUCLEOTIDE SEQUENCE [LARGE SCALE GENOMIC DNA]</scope>
    <source>
        <strain evidence="21">Clonal line C1</strain>
    </source>
</reference>
<comment type="catalytic activity">
    <reaction evidence="16 17">
        <text>(6S)-5,6,7,8-tetrahydrofolyl-(gamma-L-Glu)(n) + L-glutamate + ATP = (6S)-5,6,7,8-tetrahydrofolyl-(gamma-L-Glu)(n+1) + ADP + phosphate + H(+)</text>
        <dbReference type="Rhea" id="RHEA:10580"/>
        <dbReference type="Rhea" id="RHEA-COMP:14738"/>
        <dbReference type="Rhea" id="RHEA-COMP:14740"/>
        <dbReference type="ChEBI" id="CHEBI:15378"/>
        <dbReference type="ChEBI" id="CHEBI:29985"/>
        <dbReference type="ChEBI" id="CHEBI:30616"/>
        <dbReference type="ChEBI" id="CHEBI:43474"/>
        <dbReference type="ChEBI" id="CHEBI:141005"/>
        <dbReference type="ChEBI" id="CHEBI:456216"/>
        <dbReference type="EC" id="6.3.2.17"/>
    </reaction>
</comment>
<keyword evidence="13 19" id="KW-0460">Magnesium</keyword>
<dbReference type="Proteomes" id="UP000279307">
    <property type="component" value="Chromosome 6"/>
</dbReference>
<comment type="subcellular location">
    <subcellularLocation>
        <location evidence="3">Cytoplasm</location>
    </subcellularLocation>
    <subcellularLocation>
        <location evidence="1">Mitochondrion inner membrane</location>
    </subcellularLocation>
    <subcellularLocation>
        <location evidence="2">Mitochondrion matrix</location>
    </subcellularLocation>
</comment>
<evidence type="ECO:0000256" key="7">
    <source>
        <dbReference type="ARBA" id="ARBA00022563"/>
    </source>
</evidence>
<dbReference type="AlphaFoldDB" id="A0A026WPW1"/>
<evidence type="ECO:0000256" key="13">
    <source>
        <dbReference type="ARBA" id="ARBA00022842"/>
    </source>
</evidence>
<dbReference type="GO" id="GO:0004326">
    <property type="term" value="F:tetrahydrofolylpolyglutamate synthase activity"/>
    <property type="evidence" value="ECO:0007669"/>
    <property type="project" value="UniProtKB-EC"/>
</dbReference>
<dbReference type="PANTHER" id="PTHR11136:SF5">
    <property type="entry name" value="FOLYLPOLYGLUTAMATE SYNTHASE, MITOCHONDRIAL"/>
    <property type="match status" value="1"/>
</dbReference>
<dbReference type="PANTHER" id="PTHR11136">
    <property type="entry name" value="FOLYLPOLYGLUTAMATE SYNTHASE-RELATED"/>
    <property type="match status" value="1"/>
</dbReference>
<keyword evidence="11" id="KW-0999">Mitochondrion inner membrane</keyword>
<evidence type="ECO:0000256" key="19">
    <source>
        <dbReference type="PIRSR" id="PIRSR038895-2"/>
    </source>
</evidence>
<evidence type="ECO:0000256" key="10">
    <source>
        <dbReference type="ARBA" id="ARBA00022741"/>
    </source>
</evidence>
<dbReference type="GO" id="GO:0046872">
    <property type="term" value="F:metal ion binding"/>
    <property type="evidence" value="ECO:0007669"/>
    <property type="project" value="UniProtKB-KW"/>
</dbReference>
<evidence type="ECO:0000313" key="22">
    <source>
        <dbReference type="Proteomes" id="UP000053097"/>
    </source>
</evidence>